<keyword evidence="1" id="KW-0732">Signal</keyword>
<gene>
    <name evidence="2" type="ORF">WJU22_16815</name>
</gene>
<keyword evidence="3" id="KW-1185">Reference proteome</keyword>
<name>A0ABZ2YYR2_9BACT</name>
<reference evidence="2 3" key="1">
    <citation type="submission" date="2024-03" db="EMBL/GenBank/DDBJ databases">
        <title>Chitinophaga caseinilytica sp. nov., a casein hydrolysing bacterium isolated from forest soil.</title>
        <authorList>
            <person name="Lee D.S."/>
            <person name="Han D.M."/>
            <person name="Baek J.H."/>
            <person name="Choi D.G."/>
            <person name="Jeon J.H."/>
            <person name="Jeon C.O."/>
        </authorList>
    </citation>
    <scope>NUCLEOTIDE SEQUENCE [LARGE SCALE GENOMIC DNA]</scope>
    <source>
        <strain evidence="2 3">KACC 19118</strain>
    </source>
</reference>
<feature type="signal peptide" evidence="1">
    <location>
        <begin position="1"/>
        <end position="17"/>
    </location>
</feature>
<evidence type="ECO:0000256" key="1">
    <source>
        <dbReference type="SAM" id="SignalP"/>
    </source>
</evidence>
<organism evidence="2 3">
    <name type="scientific">Chitinophaga caseinilytica</name>
    <dbReference type="NCBI Taxonomy" id="2267521"/>
    <lineage>
        <taxon>Bacteria</taxon>
        <taxon>Pseudomonadati</taxon>
        <taxon>Bacteroidota</taxon>
        <taxon>Chitinophagia</taxon>
        <taxon>Chitinophagales</taxon>
        <taxon>Chitinophagaceae</taxon>
        <taxon>Chitinophaga</taxon>
    </lineage>
</organism>
<dbReference type="EMBL" id="CP150096">
    <property type="protein sequence ID" value="WZN44558.1"/>
    <property type="molecule type" value="Genomic_DNA"/>
</dbReference>
<dbReference type="RefSeq" id="WP_341839338.1">
    <property type="nucleotide sequence ID" value="NZ_CP149792.1"/>
</dbReference>
<proteinExistence type="predicted"/>
<dbReference type="Proteomes" id="UP001449657">
    <property type="component" value="Chromosome"/>
</dbReference>
<evidence type="ECO:0008006" key="4">
    <source>
        <dbReference type="Google" id="ProtNLM"/>
    </source>
</evidence>
<evidence type="ECO:0000313" key="3">
    <source>
        <dbReference type="Proteomes" id="UP001449657"/>
    </source>
</evidence>
<protein>
    <recommendedName>
        <fullName evidence="4">SH3 domain-containing protein</fullName>
    </recommendedName>
</protein>
<evidence type="ECO:0000313" key="2">
    <source>
        <dbReference type="EMBL" id="WZN44558.1"/>
    </source>
</evidence>
<feature type="chain" id="PRO_5045467746" description="SH3 domain-containing protein" evidence="1">
    <location>
        <begin position="18"/>
        <end position="253"/>
    </location>
</feature>
<sequence length="253" mass="29000">MRFLTLILACCAQSAFAQQQNWAVINDPDGFTNVRLQPSATSPAPYQVNQYQVFSCTKQPGDWWVFEIPEGTRMPLPDGKGYIHKSRVRLFSEMPDSALQSTICRLLAHHLETIVASNRLFDKYLANGKKFSAEDEATYKKLGQLREDGYEYSYYPLMTYMPGYLQRTRDSVVLLAWCKVLAEDTGSASESPGYAMGELFRQAPEWVIRIIRPLPKRERSIVIGQIEFGLMEVKLPEAKRKAFEKRLNELENL</sequence>
<accession>A0ABZ2YYR2</accession>